<name>A0A8X7WMT0_BRACI</name>
<keyword evidence="2" id="KW-1185">Reference proteome</keyword>
<dbReference type="InterPro" id="IPR011989">
    <property type="entry name" value="ARM-like"/>
</dbReference>
<dbReference type="OrthoDB" id="7537227at2759"/>
<dbReference type="PANTHER" id="PTHR46976">
    <property type="entry name" value="PROTEIN ARABIDILLO 1"/>
    <property type="match status" value="1"/>
</dbReference>
<dbReference type="EMBL" id="JAAMPC010000001">
    <property type="protein sequence ID" value="KAG2332120.1"/>
    <property type="molecule type" value="Genomic_DNA"/>
</dbReference>
<evidence type="ECO:0000313" key="1">
    <source>
        <dbReference type="EMBL" id="KAG2332120.1"/>
    </source>
</evidence>
<dbReference type="Proteomes" id="UP000886595">
    <property type="component" value="Unassembled WGS sequence"/>
</dbReference>
<gene>
    <name evidence="1" type="ORF">Bca52824_003300</name>
</gene>
<reference evidence="1 2" key="1">
    <citation type="submission" date="2020-02" db="EMBL/GenBank/DDBJ databases">
        <authorList>
            <person name="Ma Q."/>
            <person name="Huang Y."/>
            <person name="Song X."/>
            <person name="Pei D."/>
        </authorList>
    </citation>
    <scope>NUCLEOTIDE SEQUENCE [LARGE SCALE GENOMIC DNA]</scope>
    <source>
        <strain evidence="1">Sxm20200214</strain>
        <tissue evidence="1">Leaf</tissue>
    </source>
</reference>
<dbReference type="PANTHER" id="PTHR46976:SF1">
    <property type="entry name" value="PROTEIN ARABIDILLO 1"/>
    <property type="match status" value="1"/>
</dbReference>
<dbReference type="Gene3D" id="1.25.10.10">
    <property type="entry name" value="Leucine-rich Repeat Variant"/>
    <property type="match status" value="1"/>
</dbReference>
<proteinExistence type="predicted"/>
<accession>A0A8X7WMT0</accession>
<protein>
    <submittedName>
        <fullName evidence="1">Uncharacterized protein</fullName>
    </submittedName>
</protein>
<sequence length="318" mass="34668">MPFRWDLVKVLWPFYYLSTKGPTSCGSVVLCLPGVVTDQDGLEAPPAGYCVQPMAGAQPLGENFSSIMCKNLLRDSRIQLVSIQLYDGDLVADGFKLDVHDTAAGDLWNLYFNPGNALHIEEEEGVTALVHLCSSSKSKMARFMAALALAYMFGGRMFEYAVMIGTSSSVSTSKSIRLDGAKRMALKHIEAFVITFMDPQVFIAAAVSSTPTMLAQVTKRARIQEAGHLRCSGAEIGRFVTMLYNPSSILKSCAAFALLQFTLPGGRHAMHHTSLMQRRGEGRVLRSAAAAANMPQEAKIFATIILRNLEHHQAESST</sequence>
<dbReference type="AlphaFoldDB" id="A0A8X7WMT0"/>
<comment type="caution">
    <text evidence="1">The sequence shown here is derived from an EMBL/GenBank/DDBJ whole genome shotgun (WGS) entry which is preliminary data.</text>
</comment>
<organism evidence="1 2">
    <name type="scientific">Brassica carinata</name>
    <name type="common">Ethiopian mustard</name>
    <name type="synonym">Abyssinian cabbage</name>
    <dbReference type="NCBI Taxonomy" id="52824"/>
    <lineage>
        <taxon>Eukaryota</taxon>
        <taxon>Viridiplantae</taxon>
        <taxon>Streptophyta</taxon>
        <taxon>Embryophyta</taxon>
        <taxon>Tracheophyta</taxon>
        <taxon>Spermatophyta</taxon>
        <taxon>Magnoliopsida</taxon>
        <taxon>eudicotyledons</taxon>
        <taxon>Gunneridae</taxon>
        <taxon>Pentapetalae</taxon>
        <taxon>rosids</taxon>
        <taxon>malvids</taxon>
        <taxon>Brassicales</taxon>
        <taxon>Brassicaceae</taxon>
        <taxon>Brassiceae</taxon>
        <taxon>Brassica</taxon>
    </lineage>
</organism>
<evidence type="ECO:0000313" key="2">
    <source>
        <dbReference type="Proteomes" id="UP000886595"/>
    </source>
</evidence>